<gene>
    <name evidence="1" type="ORF">M8818_000116</name>
</gene>
<accession>A0ACC3SP97</accession>
<reference evidence="1" key="1">
    <citation type="submission" date="2024-02" db="EMBL/GenBank/DDBJ databases">
        <title>Metagenome Assembled Genome of Zalaria obscura JY119.</title>
        <authorList>
            <person name="Vighnesh L."/>
            <person name="Jagadeeshwari U."/>
            <person name="Venkata Ramana C."/>
            <person name="Sasikala C."/>
        </authorList>
    </citation>
    <scope>NUCLEOTIDE SEQUENCE</scope>
    <source>
        <strain evidence="1">JY119</strain>
    </source>
</reference>
<dbReference type="Proteomes" id="UP001320706">
    <property type="component" value="Unassembled WGS sequence"/>
</dbReference>
<sequence>MRLSHRVLAGIVDTPTPGLGGLRIPDCDVQDKPIDGMSLRACLKSEAHSRDQPVLIPYSFLTNPAEPQSTPRKAESPALLSVNRPAQILYLVLQAISSARQPAGRQTRAY</sequence>
<evidence type="ECO:0000313" key="2">
    <source>
        <dbReference type="Proteomes" id="UP001320706"/>
    </source>
</evidence>
<evidence type="ECO:0000313" key="1">
    <source>
        <dbReference type="EMBL" id="KAK8221949.1"/>
    </source>
</evidence>
<organism evidence="1 2">
    <name type="scientific">Zalaria obscura</name>
    <dbReference type="NCBI Taxonomy" id="2024903"/>
    <lineage>
        <taxon>Eukaryota</taxon>
        <taxon>Fungi</taxon>
        <taxon>Dikarya</taxon>
        <taxon>Ascomycota</taxon>
        <taxon>Pezizomycotina</taxon>
        <taxon>Dothideomycetes</taxon>
        <taxon>Dothideomycetidae</taxon>
        <taxon>Dothideales</taxon>
        <taxon>Zalariaceae</taxon>
        <taxon>Zalaria</taxon>
    </lineage>
</organism>
<name>A0ACC3SP97_9PEZI</name>
<protein>
    <submittedName>
        <fullName evidence="1">Uncharacterized protein</fullName>
    </submittedName>
</protein>
<dbReference type="EMBL" id="JAMKPW020000001">
    <property type="protein sequence ID" value="KAK8221949.1"/>
    <property type="molecule type" value="Genomic_DNA"/>
</dbReference>
<proteinExistence type="predicted"/>
<comment type="caution">
    <text evidence="1">The sequence shown here is derived from an EMBL/GenBank/DDBJ whole genome shotgun (WGS) entry which is preliminary data.</text>
</comment>
<keyword evidence="2" id="KW-1185">Reference proteome</keyword>